<evidence type="ECO:0000256" key="1">
    <source>
        <dbReference type="SAM" id="MobiDB-lite"/>
    </source>
</evidence>
<feature type="region of interest" description="Disordered" evidence="1">
    <location>
        <begin position="228"/>
        <end position="294"/>
    </location>
</feature>
<dbReference type="InterPro" id="IPR011055">
    <property type="entry name" value="Dup_hybrid_motif"/>
</dbReference>
<dbReference type="eggNOG" id="COG0739">
    <property type="taxonomic scope" value="Bacteria"/>
</dbReference>
<feature type="transmembrane region" description="Helical" evidence="2">
    <location>
        <begin position="26"/>
        <end position="46"/>
    </location>
</feature>
<keyword evidence="2" id="KW-0472">Membrane</keyword>
<keyword evidence="2" id="KW-0812">Transmembrane</keyword>
<dbReference type="RefSeq" id="WP_023509684.1">
    <property type="nucleotide sequence ID" value="NZ_AWTC01000005.1"/>
</dbReference>
<dbReference type="STRING" id="1395513.P343_07045"/>
<dbReference type="Pfam" id="PF01551">
    <property type="entry name" value="Peptidase_M23"/>
    <property type="match status" value="1"/>
</dbReference>
<dbReference type="GO" id="GO:0004222">
    <property type="term" value="F:metalloendopeptidase activity"/>
    <property type="evidence" value="ECO:0007669"/>
    <property type="project" value="TreeGrafter"/>
</dbReference>
<sequence length="294" mass="31969">MTDNKDQKKLQEKELSGLRKLAKRRWFYPALYLCAASLILTGVLLFQMHSSDQASQDARDRVVFNQDKPSSHPLNAGDEVFEWPASAEDTQVIQPFYDAKGTEQDQQAALVNYNNSYVQNTGINIGANDEKSFTVTAAMSGKVTEAKKDDVLGYKVTLQHKNGVKTMYQSLASVDVAVGQQVAQGEKIGTAGTEALNKAMGVHLHFEIRKNDVPVSPENYMNKSASDVKAVKVGAQSTTANPSASEKIKDQGSTETPKQDTGKSKDQSKSNTKGTKSDSSKGSTIDKSSLDTHN</sequence>
<feature type="compositionally biased region" description="Basic and acidic residues" evidence="1">
    <location>
        <begin position="246"/>
        <end position="268"/>
    </location>
</feature>
<dbReference type="SUPFAM" id="SSF51261">
    <property type="entry name" value="Duplicated hybrid motif"/>
    <property type="match status" value="1"/>
</dbReference>
<evidence type="ECO:0000256" key="2">
    <source>
        <dbReference type="SAM" id="Phobius"/>
    </source>
</evidence>
<feature type="compositionally biased region" description="Polar residues" evidence="1">
    <location>
        <begin position="235"/>
        <end position="244"/>
    </location>
</feature>
<dbReference type="AlphaFoldDB" id="V6IY55"/>
<dbReference type="InterPro" id="IPR050570">
    <property type="entry name" value="Cell_wall_metabolism_enzyme"/>
</dbReference>
<evidence type="ECO:0000313" key="5">
    <source>
        <dbReference type="Proteomes" id="UP000018296"/>
    </source>
</evidence>
<keyword evidence="5" id="KW-1185">Reference proteome</keyword>
<name>V6IY55_9BACL</name>
<gene>
    <name evidence="4" type="ORF">P343_07045</name>
</gene>
<dbReference type="Proteomes" id="UP000018296">
    <property type="component" value="Unassembled WGS sequence"/>
</dbReference>
<dbReference type="PANTHER" id="PTHR21666">
    <property type="entry name" value="PEPTIDASE-RELATED"/>
    <property type="match status" value="1"/>
</dbReference>
<dbReference type="PANTHER" id="PTHR21666:SF291">
    <property type="entry name" value="STAGE II SPORULATION PROTEIN Q"/>
    <property type="match status" value="1"/>
</dbReference>
<comment type="caution">
    <text evidence="4">The sequence shown here is derived from an EMBL/GenBank/DDBJ whole genome shotgun (WGS) entry which is preliminary data.</text>
</comment>
<accession>V6IY55</accession>
<evidence type="ECO:0000259" key="3">
    <source>
        <dbReference type="Pfam" id="PF01551"/>
    </source>
</evidence>
<dbReference type="OrthoDB" id="2050153at2"/>
<dbReference type="Gene3D" id="2.70.70.10">
    <property type="entry name" value="Glucose Permease (Domain IIA)"/>
    <property type="match status" value="1"/>
</dbReference>
<dbReference type="PATRIC" id="fig|1395513.3.peg.1426"/>
<feature type="domain" description="M23ase beta-sheet core" evidence="3">
    <location>
        <begin position="120"/>
        <end position="217"/>
    </location>
</feature>
<dbReference type="CDD" id="cd12797">
    <property type="entry name" value="M23_peptidase"/>
    <property type="match status" value="1"/>
</dbReference>
<organism evidence="4 5">
    <name type="scientific">Sporolactobacillus laevolacticus DSM 442</name>
    <dbReference type="NCBI Taxonomy" id="1395513"/>
    <lineage>
        <taxon>Bacteria</taxon>
        <taxon>Bacillati</taxon>
        <taxon>Bacillota</taxon>
        <taxon>Bacilli</taxon>
        <taxon>Bacillales</taxon>
        <taxon>Sporolactobacillaceae</taxon>
        <taxon>Sporolactobacillus</taxon>
    </lineage>
</organism>
<evidence type="ECO:0000313" key="4">
    <source>
        <dbReference type="EMBL" id="EST12383.1"/>
    </source>
</evidence>
<reference evidence="4 5" key="1">
    <citation type="journal article" date="2013" name="Genome Announc.">
        <title>Genome Sequence of Sporolactobacillus laevolacticus DSM442, an Efficient Polymer-Grade D-Lactate Producer from Agricultural Waste Cottonseed as a Nitrogen Source.</title>
        <authorList>
            <person name="Wang H."/>
            <person name="Wang L."/>
            <person name="Ju J."/>
            <person name="Yu B."/>
            <person name="Ma Y."/>
        </authorList>
    </citation>
    <scope>NUCLEOTIDE SEQUENCE [LARGE SCALE GENOMIC DNA]</scope>
    <source>
        <strain evidence="4 5">DSM 442</strain>
    </source>
</reference>
<proteinExistence type="predicted"/>
<dbReference type="InterPro" id="IPR016047">
    <property type="entry name" value="M23ase_b-sheet_dom"/>
</dbReference>
<protein>
    <submittedName>
        <fullName evidence="4">Peptidase M23</fullName>
    </submittedName>
</protein>
<dbReference type="EMBL" id="AWTC01000005">
    <property type="protein sequence ID" value="EST12383.1"/>
    <property type="molecule type" value="Genomic_DNA"/>
</dbReference>
<keyword evidence="2" id="KW-1133">Transmembrane helix</keyword>